<keyword evidence="2" id="KW-1185">Reference proteome</keyword>
<sequence>MGGRQMAKMSPWETNWRSSFRGNHIFTADFVSSSRLSAQSHVTIRDIQPVVGSPSNSPPNYTYQFNSTMAVVILVIASAFLLFAIMLYYIRKCFSRPGVPTRPLAGDRAPGQKNDGLDREVIETFPVVAYSAASMAKNSTECAVCLAEFQEDEKTRLLPKCNHAFHPECIDMWLCSHSTCPLCRISLITESHSIAIDSNTLQDSASQANLDGAAPVIQEELEASSERDLRPSSGVERAGEREAVLALSRSSRSFRQAAQEVENRERPAATSATYLAPNTVDERTTSSRWISKLRRSCSMEVFRSSAKVESPDSSAESLITEDKERNDPLPREENGVTTAAKGTSSFYFRSRSERIAQISTPAEQTEVIIASESKEVSEQ</sequence>
<dbReference type="Proteomes" id="UP001162992">
    <property type="component" value="Chromosome 13"/>
</dbReference>
<evidence type="ECO:0000313" key="1">
    <source>
        <dbReference type="EMBL" id="KAJ7533520.1"/>
    </source>
</evidence>
<proteinExistence type="predicted"/>
<protein>
    <submittedName>
        <fullName evidence="1">Uncharacterized protein</fullName>
    </submittedName>
</protein>
<accession>A0ACC2BUR7</accession>
<organism evidence="1 2">
    <name type="scientific">Diphasiastrum complanatum</name>
    <name type="common">Issler's clubmoss</name>
    <name type="synonym">Lycopodium complanatum</name>
    <dbReference type="NCBI Taxonomy" id="34168"/>
    <lineage>
        <taxon>Eukaryota</taxon>
        <taxon>Viridiplantae</taxon>
        <taxon>Streptophyta</taxon>
        <taxon>Embryophyta</taxon>
        <taxon>Tracheophyta</taxon>
        <taxon>Lycopodiopsida</taxon>
        <taxon>Lycopodiales</taxon>
        <taxon>Lycopodiaceae</taxon>
        <taxon>Lycopodioideae</taxon>
        <taxon>Diphasiastrum</taxon>
    </lineage>
</organism>
<comment type="caution">
    <text evidence="1">The sequence shown here is derived from an EMBL/GenBank/DDBJ whole genome shotgun (WGS) entry which is preliminary data.</text>
</comment>
<dbReference type="EMBL" id="CM055104">
    <property type="protein sequence ID" value="KAJ7533520.1"/>
    <property type="molecule type" value="Genomic_DNA"/>
</dbReference>
<reference evidence="2" key="1">
    <citation type="journal article" date="2024" name="Proc. Natl. Acad. Sci. U.S.A.">
        <title>Extraordinary preservation of gene collinearity over three hundred million years revealed in homosporous lycophytes.</title>
        <authorList>
            <person name="Li C."/>
            <person name="Wickell D."/>
            <person name="Kuo L.Y."/>
            <person name="Chen X."/>
            <person name="Nie B."/>
            <person name="Liao X."/>
            <person name="Peng D."/>
            <person name="Ji J."/>
            <person name="Jenkins J."/>
            <person name="Williams M."/>
            <person name="Shu S."/>
            <person name="Plott C."/>
            <person name="Barry K."/>
            <person name="Rajasekar S."/>
            <person name="Grimwood J."/>
            <person name="Han X."/>
            <person name="Sun S."/>
            <person name="Hou Z."/>
            <person name="He W."/>
            <person name="Dai G."/>
            <person name="Sun C."/>
            <person name="Schmutz J."/>
            <person name="Leebens-Mack J.H."/>
            <person name="Li F.W."/>
            <person name="Wang L."/>
        </authorList>
    </citation>
    <scope>NUCLEOTIDE SEQUENCE [LARGE SCALE GENOMIC DNA]</scope>
    <source>
        <strain evidence="2">cv. PW_Plant_1</strain>
    </source>
</reference>
<name>A0ACC2BUR7_DIPCM</name>
<evidence type="ECO:0000313" key="2">
    <source>
        <dbReference type="Proteomes" id="UP001162992"/>
    </source>
</evidence>
<gene>
    <name evidence="1" type="ORF">O6H91_13G053400</name>
</gene>